<dbReference type="AlphaFoldDB" id="A0A7N4PCR4"/>
<sequence length="527" mass="57814">MTQKVIPNPEVSLDTSPNTMSPSGWKCLAIPSIGLGHQNLTDHNYCHQAKEAILDSGVQGTSLLAPCPEEIIPLEPGHQATHCSDTDYWAEATANSNAPITLTSVVCHQKSKTLGPKNQNKYSEEQEKWKTLPMGHDLQAEKDVLGLNGEGAFSVALDLKKTMSLGSDHKVTHYLGTDCQAQTIAGLHSQPIVLHPLELRFLGSDFQTKYSEEQENQAAPQISPNPQAEEIVPDPNMQKTSPPVPDIEKTMPLVSGPWASLQNRPGQQVQPAEGPSISHSIPVTGLELGTEPPQGPVSWPVFLPTYISKVKSPTSCDTSIKVKINCNDQAEVQPEFQDQLQNRDALCSNSIEPFIIEGGIVPARIINAIISSISLGKIKIDIYKQIILQQKSQGPNNWPNQLISSNYKVCLICASWIPNGCPHVQQMEHLSQAQLLAIPTPFPGCEEVGIKLVLRMPQKRKACSSLSFPYNHFGKLRPSHHLILLSSHSDSKSSIHQQFPIKIPRPGYMLGNDHQPDRQNISGRLQS</sequence>
<feature type="compositionally biased region" description="Polar residues" evidence="1">
    <location>
        <begin position="518"/>
        <end position="527"/>
    </location>
</feature>
<evidence type="ECO:0000313" key="3">
    <source>
        <dbReference type="Proteomes" id="UP000007648"/>
    </source>
</evidence>
<reference evidence="2 3" key="1">
    <citation type="journal article" date="2011" name="Proc. Natl. Acad. Sci. U.S.A.">
        <title>Genetic diversity and population structure of the endangered marsupial Sarcophilus harrisii (Tasmanian devil).</title>
        <authorList>
            <person name="Miller W."/>
            <person name="Hayes V.M."/>
            <person name="Ratan A."/>
            <person name="Petersen D.C."/>
            <person name="Wittekindt N.E."/>
            <person name="Miller J."/>
            <person name="Walenz B."/>
            <person name="Knight J."/>
            <person name="Qi J."/>
            <person name="Zhao F."/>
            <person name="Wang Q."/>
            <person name="Bedoya-Reina O.C."/>
            <person name="Katiyar N."/>
            <person name="Tomsho L.P."/>
            <person name="Kasson L.M."/>
            <person name="Hardie R.A."/>
            <person name="Woodbridge P."/>
            <person name="Tindall E.A."/>
            <person name="Bertelsen M.F."/>
            <person name="Dixon D."/>
            <person name="Pyecroft S."/>
            <person name="Helgen K.M."/>
            <person name="Lesk A.M."/>
            <person name="Pringle T.H."/>
            <person name="Patterson N."/>
            <person name="Zhang Y."/>
            <person name="Kreiss A."/>
            <person name="Woods G.M."/>
            <person name="Jones M.E."/>
            <person name="Schuster S.C."/>
        </authorList>
    </citation>
    <scope>NUCLEOTIDE SEQUENCE [LARGE SCALE GENOMIC DNA]</scope>
</reference>
<evidence type="ECO:0000256" key="1">
    <source>
        <dbReference type="SAM" id="MobiDB-lite"/>
    </source>
</evidence>
<name>A0A7N4PCR4_SARHA</name>
<reference evidence="2" key="2">
    <citation type="submission" date="2025-08" db="UniProtKB">
        <authorList>
            <consortium name="Ensembl"/>
        </authorList>
    </citation>
    <scope>IDENTIFICATION</scope>
</reference>
<evidence type="ECO:0000313" key="2">
    <source>
        <dbReference type="Ensembl" id="ENSSHAP00000036528.1"/>
    </source>
</evidence>
<dbReference type="Ensembl" id="ENSSHAT00000038834.1">
    <property type="protein sequence ID" value="ENSSHAP00000036528.1"/>
    <property type="gene ID" value="ENSSHAG00000031464.1"/>
</dbReference>
<dbReference type="InterPro" id="IPR038954">
    <property type="entry name" value="CSNKA2IP"/>
</dbReference>
<feature type="region of interest" description="Disordered" evidence="1">
    <location>
        <begin position="1"/>
        <end position="20"/>
    </location>
</feature>
<accession>A0A7N4PCR4</accession>
<feature type="region of interest" description="Disordered" evidence="1">
    <location>
        <begin position="506"/>
        <end position="527"/>
    </location>
</feature>
<keyword evidence="3" id="KW-1185">Reference proteome</keyword>
<feature type="region of interest" description="Disordered" evidence="1">
    <location>
        <begin position="211"/>
        <end position="251"/>
    </location>
</feature>
<dbReference type="Proteomes" id="UP000007648">
    <property type="component" value="Unassembled WGS sequence"/>
</dbReference>
<dbReference type="InParanoid" id="A0A7N4PCR4"/>
<dbReference type="PANTHER" id="PTHR35825">
    <property type="entry name" value="CASEIN KINASE II SUBUNIT ALPHA PRIME-INTERACTING PROTEIN"/>
    <property type="match status" value="1"/>
</dbReference>
<dbReference type="GeneTree" id="ENSGT00940000166717"/>
<feature type="compositionally biased region" description="Polar residues" evidence="1">
    <location>
        <begin position="216"/>
        <end position="226"/>
    </location>
</feature>
<dbReference type="PANTHER" id="PTHR35825:SF2">
    <property type="entry name" value="CASEIN KINASE II SUBUNIT ALPHA'-INTERACTING PROTEIN"/>
    <property type="match status" value="1"/>
</dbReference>
<reference evidence="2" key="3">
    <citation type="submission" date="2025-09" db="UniProtKB">
        <authorList>
            <consortium name="Ensembl"/>
        </authorList>
    </citation>
    <scope>IDENTIFICATION</scope>
</reference>
<organism evidence="2 3">
    <name type="scientific">Sarcophilus harrisii</name>
    <name type="common">Tasmanian devil</name>
    <name type="synonym">Sarcophilus laniarius</name>
    <dbReference type="NCBI Taxonomy" id="9305"/>
    <lineage>
        <taxon>Eukaryota</taxon>
        <taxon>Metazoa</taxon>
        <taxon>Chordata</taxon>
        <taxon>Craniata</taxon>
        <taxon>Vertebrata</taxon>
        <taxon>Euteleostomi</taxon>
        <taxon>Mammalia</taxon>
        <taxon>Metatheria</taxon>
        <taxon>Dasyuromorphia</taxon>
        <taxon>Dasyuridae</taxon>
        <taxon>Sarcophilus</taxon>
    </lineage>
</organism>
<proteinExistence type="predicted"/>
<protein>
    <submittedName>
        <fullName evidence="2">Uncharacterized protein</fullName>
    </submittedName>
</protein>